<dbReference type="Proteomes" id="UP000770161">
    <property type="component" value="Unassembled WGS sequence"/>
</dbReference>
<evidence type="ECO:0000313" key="2">
    <source>
        <dbReference type="Proteomes" id="UP000770161"/>
    </source>
</evidence>
<organism evidence="1 2">
    <name type="scientific">Mammaliicoccus lentus</name>
    <name type="common">Staphylococcus lentus</name>
    <dbReference type="NCBI Taxonomy" id="42858"/>
    <lineage>
        <taxon>Bacteria</taxon>
        <taxon>Bacillati</taxon>
        <taxon>Bacillota</taxon>
        <taxon>Bacilli</taxon>
        <taxon>Bacillales</taxon>
        <taxon>Staphylococcaceae</taxon>
        <taxon>Mammaliicoccus</taxon>
    </lineage>
</organism>
<dbReference type="RefSeq" id="WP_216683211.1">
    <property type="nucleotide sequence ID" value="NZ_JAHLZN010000001.1"/>
</dbReference>
<dbReference type="EMBL" id="JAHLZN010000001">
    <property type="protein sequence ID" value="MBU6112566.1"/>
    <property type="molecule type" value="Genomic_DNA"/>
</dbReference>
<name>A0ABS6GW56_MAMLE</name>
<reference evidence="1 2" key="1">
    <citation type="submission" date="2021-06" db="EMBL/GenBank/DDBJ databases">
        <title>Staphylococcus lentus K169 genome sequencing.</title>
        <authorList>
            <person name="Sundareshan S."/>
            <person name="Akhila D.S."/>
            <person name="Prachi D."/>
            <person name="Sivakumar R."/>
            <person name="Rajendhran J."/>
            <person name="Isloor S."/>
            <person name="Hegde N.R."/>
        </authorList>
    </citation>
    <scope>NUCLEOTIDE SEQUENCE [LARGE SCALE GENOMIC DNA]</scope>
    <source>
        <strain evidence="1 2">K169</strain>
    </source>
</reference>
<accession>A0ABS6GW56</accession>
<comment type="caution">
    <text evidence="1">The sequence shown here is derived from an EMBL/GenBank/DDBJ whole genome shotgun (WGS) entry which is preliminary data.</text>
</comment>
<gene>
    <name evidence="1" type="ORF">KQ656_01280</name>
</gene>
<protein>
    <submittedName>
        <fullName evidence="1">Uncharacterized protein</fullName>
    </submittedName>
</protein>
<sequence length="72" mass="8619">MKNIKKYLNDNEIKFEDKNDGFYSPYVRFILNNEIYVVTDYGNVYEITTIDREFVIESKTQKSIIEQIKEVA</sequence>
<evidence type="ECO:0000313" key="1">
    <source>
        <dbReference type="EMBL" id="MBU6112566.1"/>
    </source>
</evidence>
<keyword evidence="2" id="KW-1185">Reference proteome</keyword>
<proteinExistence type="predicted"/>